<dbReference type="EMBL" id="GBXM01081213">
    <property type="protein sequence ID" value="JAH27364.1"/>
    <property type="molecule type" value="Transcribed_RNA"/>
</dbReference>
<reference evidence="1" key="1">
    <citation type="submission" date="2014-11" db="EMBL/GenBank/DDBJ databases">
        <authorList>
            <person name="Amaro Gonzalez C."/>
        </authorList>
    </citation>
    <scope>NUCLEOTIDE SEQUENCE</scope>
</reference>
<protein>
    <submittedName>
        <fullName evidence="1">Uncharacterized protein</fullName>
    </submittedName>
</protein>
<name>A0A0E9RE59_ANGAN</name>
<accession>A0A0E9RE59</accession>
<dbReference type="AlphaFoldDB" id="A0A0E9RE59"/>
<reference evidence="1" key="2">
    <citation type="journal article" date="2015" name="Fish Shellfish Immunol.">
        <title>Early steps in the European eel (Anguilla anguilla)-Vibrio vulnificus interaction in the gills: Role of the RtxA13 toxin.</title>
        <authorList>
            <person name="Callol A."/>
            <person name="Pajuelo D."/>
            <person name="Ebbesson L."/>
            <person name="Teles M."/>
            <person name="MacKenzie S."/>
            <person name="Amaro C."/>
        </authorList>
    </citation>
    <scope>NUCLEOTIDE SEQUENCE</scope>
</reference>
<evidence type="ECO:0000313" key="1">
    <source>
        <dbReference type="EMBL" id="JAH27364.1"/>
    </source>
</evidence>
<proteinExistence type="predicted"/>
<sequence length="45" mass="5306">MSIFLFYLFLVKYNNIRKLLSYPLRSCVIENIITNNKTSGYSLSQ</sequence>
<organism evidence="1">
    <name type="scientific">Anguilla anguilla</name>
    <name type="common">European freshwater eel</name>
    <name type="synonym">Muraena anguilla</name>
    <dbReference type="NCBI Taxonomy" id="7936"/>
    <lineage>
        <taxon>Eukaryota</taxon>
        <taxon>Metazoa</taxon>
        <taxon>Chordata</taxon>
        <taxon>Craniata</taxon>
        <taxon>Vertebrata</taxon>
        <taxon>Euteleostomi</taxon>
        <taxon>Actinopterygii</taxon>
        <taxon>Neopterygii</taxon>
        <taxon>Teleostei</taxon>
        <taxon>Anguilliformes</taxon>
        <taxon>Anguillidae</taxon>
        <taxon>Anguilla</taxon>
    </lineage>
</organism>